<reference evidence="1" key="1">
    <citation type="submission" date="2018-05" db="EMBL/GenBank/DDBJ databases">
        <authorList>
            <person name="Lanie J.A."/>
            <person name="Ng W.-L."/>
            <person name="Kazmierczak K.M."/>
            <person name="Andrzejewski T.M."/>
            <person name="Davidsen T.M."/>
            <person name="Wayne K.J."/>
            <person name="Tettelin H."/>
            <person name="Glass J.I."/>
            <person name="Rusch D."/>
            <person name="Podicherti R."/>
            <person name="Tsui H.-C.T."/>
            <person name="Winkler M.E."/>
        </authorList>
    </citation>
    <scope>NUCLEOTIDE SEQUENCE</scope>
</reference>
<accession>A0A382Q0A3</accession>
<organism evidence="1">
    <name type="scientific">marine metagenome</name>
    <dbReference type="NCBI Taxonomy" id="408172"/>
    <lineage>
        <taxon>unclassified sequences</taxon>
        <taxon>metagenomes</taxon>
        <taxon>ecological metagenomes</taxon>
    </lineage>
</organism>
<protein>
    <submittedName>
        <fullName evidence="1">Uncharacterized protein</fullName>
    </submittedName>
</protein>
<dbReference type="EMBL" id="UINC01110662">
    <property type="protein sequence ID" value="SVC78318.1"/>
    <property type="molecule type" value="Genomic_DNA"/>
</dbReference>
<sequence>MDGDFDLGEIAGGNVVENREAGLSVKPTSVYVHF</sequence>
<dbReference type="AlphaFoldDB" id="A0A382Q0A3"/>
<evidence type="ECO:0000313" key="1">
    <source>
        <dbReference type="EMBL" id="SVC78318.1"/>
    </source>
</evidence>
<gene>
    <name evidence="1" type="ORF">METZ01_LOCUS331172</name>
</gene>
<name>A0A382Q0A3_9ZZZZ</name>
<proteinExistence type="predicted"/>